<sequence>IMMTEELDKYKNLEQNNIYNIVSSFFELEIKEYNEKNKIM</sequence>
<proteinExistence type="predicted"/>
<evidence type="ECO:0000313" key="2">
    <source>
        <dbReference type="Proteomes" id="UP000789366"/>
    </source>
</evidence>
<gene>
    <name evidence="1" type="ORF">SPELUC_LOCUS779</name>
</gene>
<dbReference type="Proteomes" id="UP000789366">
    <property type="component" value="Unassembled WGS sequence"/>
</dbReference>
<dbReference type="EMBL" id="CAJVPW010000340">
    <property type="protein sequence ID" value="CAG8450711.1"/>
    <property type="molecule type" value="Genomic_DNA"/>
</dbReference>
<reference evidence="1" key="1">
    <citation type="submission" date="2021-06" db="EMBL/GenBank/DDBJ databases">
        <authorList>
            <person name="Kallberg Y."/>
            <person name="Tangrot J."/>
            <person name="Rosling A."/>
        </authorList>
    </citation>
    <scope>NUCLEOTIDE SEQUENCE</scope>
    <source>
        <strain evidence="1">28 12/20/2015</strain>
    </source>
</reference>
<evidence type="ECO:0000313" key="1">
    <source>
        <dbReference type="EMBL" id="CAG8450711.1"/>
    </source>
</evidence>
<keyword evidence="2" id="KW-1185">Reference proteome</keyword>
<name>A0ACA9K3V4_9GLOM</name>
<feature type="non-terminal residue" evidence="1">
    <location>
        <position position="1"/>
    </location>
</feature>
<organism evidence="1 2">
    <name type="scientific">Cetraspora pellucida</name>
    <dbReference type="NCBI Taxonomy" id="1433469"/>
    <lineage>
        <taxon>Eukaryota</taxon>
        <taxon>Fungi</taxon>
        <taxon>Fungi incertae sedis</taxon>
        <taxon>Mucoromycota</taxon>
        <taxon>Glomeromycotina</taxon>
        <taxon>Glomeromycetes</taxon>
        <taxon>Diversisporales</taxon>
        <taxon>Gigasporaceae</taxon>
        <taxon>Cetraspora</taxon>
    </lineage>
</organism>
<protein>
    <submittedName>
        <fullName evidence="1">18006_t:CDS:1</fullName>
    </submittedName>
</protein>
<comment type="caution">
    <text evidence="1">The sequence shown here is derived from an EMBL/GenBank/DDBJ whole genome shotgun (WGS) entry which is preliminary data.</text>
</comment>
<accession>A0ACA9K3V4</accession>